<evidence type="ECO:0000313" key="1">
    <source>
        <dbReference type="EMBL" id="OEE62900.1"/>
    </source>
</evidence>
<accession>A0A1E5CBM6</accession>
<evidence type="ECO:0008006" key="3">
    <source>
        <dbReference type="Google" id="ProtNLM"/>
    </source>
</evidence>
<dbReference type="PROSITE" id="PS51257">
    <property type="entry name" value="PROKAR_LIPOPROTEIN"/>
    <property type="match status" value="1"/>
</dbReference>
<dbReference type="Proteomes" id="UP000095039">
    <property type="component" value="Unassembled WGS sequence"/>
</dbReference>
<name>A0A1E5CBM6_9GAMM</name>
<proteinExistence type="predicted"/>
<dbReference type="RefSeq" id="WP_016958600.1">
    <property type="nucleotide sequence ID" value="NZ_AJWN02000032.1"/>
</dbReference>
<keyword evidence="2" id="KW-1185">Reference proteome</keyword>
<protein>
    <recommendedName>
        <fullName evidence="3">Lipoprotein</fullName>
    </recommendedName>
</protein>
<organism evidence="1 2">
    <name type="scientific">Enterovibrio norvegicus FF-454</name>
    <dbReference type="NCBI Taxonomy" id="1185651"/>
    <lineage>
        <taxon>Bacteria</taxon>
        <taxon>Pseudomonadati</taxon>
        <taxon>Pseudomonadota</taxon>
        <taxon>Gammaproteobacteria</taxon>
        <taxon>Vibrionales</taxon>
        <taxon>Vibrionaceae</taxon>
        <taxon>Enterovibrio</taxon>
    </lineage>
</organism>
<comment type="caution">
    <text evidence="1">The sequence shown here is derived from an EMBL/GenBank/DDBJ whole genome shotgun (WGS) entry which is preliminary data.</text>
</comment>
<dbReference type="AlphaFoldDB" id="A0A1E5CBM6"/>
<evidence type="ECO:0000313" key="2">
    <source>
        <dbReference type="Proteomes" id="UP000095039"/>
    </source>
</evidence>
<sequence>MKKSITAIVLLMALSGCEDATKIIDQAQEAANQAVDGLQEKVESVDLSQLSLDQFGDAAGSAQALAASIQEAADADFADPTALVEVREHIANAYSCLVDATSESTAEKLLNSVLSSISSEDALSVIDNGIEKAKAAQECVM</sequence>
<reference evidence="1 2" key="1">
    <citation type="journal article" date="2012" name="Science">
        <title>Ecological populations of bacteria act as socially cohesive units of antibiotic production and resistance.</title>
        <authorList>
            <person name="Cordero O.X."/>
            <person name="Wildschutte H."/>
            <person name="Kirkup B."/>
            <person name="Proehl S."/>
            <person name="Ngo L."/>
            <person name="Hussain F."/>
            <person name="Le Roux F."/>
            <person name="Mincer T."/>
            <person name="Polz M.F."/>
        </authorList>
    </citation>
    <scope>NUCLEOTIDE SEQUENCE [LARGE SCALE GENOMIC DNA]</scope>
    <source>
        <strain evidence="1 2">FF-454</strain>
    </source>
</reference>
<gene>
    <name evidence="1" type="ORF">A1OK_20165</name>
</gene>
<dbReference type="EMBL" id="AJWN02000032">
    <property type="protein sequence ID" value="OEE62900.1"/>
    <property type="molecule type" value="Genomic_DNA"/>
</dbReference>